<dbReference type="PANTHER" id="PTHR34561:SF1">
    <property type="entry name" value="NADH DEHYDROGENASE [UBIQUINONE] 1 ALPHA SUBCOMPLEX ASSEMBLY FACTOR 8"/>
    <property type="match status" value="1"/>
</dbReference>
<dbReference type="PANTHER" id="PTHR34561">
    <property type="entry name" value="NADH DEHYDROGENASE [UBIQUINONE] 1 ALPHA SUBCOMPLEX ASSEMBLY FACTOR 8"/>
    <property type="match status" value="1"/>
</dbReference>
<keyword evidence="2" id="KW-1185">Reference proteome</keyword>
<dbReference type="InterPro" id="IPR034595">
    <property type="entry name" value="NDUFAF8"/>
</dbReference>
<reference evidence="1 2" key="1">
    <citation type="submission" date="2015-03" db="EMBL/GenBank/DDBJ databases">
        <authorList>
            <person name="Radwan O."/>
            <person name="Al-Naeli F.A."/>
            <person name="Rendon G.A."/>
            <person name="Fields C."/>
        </authorList>
    </citation>
    <scope>NUCLEOTIDE SEQUENCE [LARGE SCALE GENOMIC DNA]</scope>
    <source>
        <strain evidence="1">CR-DP1</strain>
    </source>
</reference>
<gene>
    <name evidence="1" type="ORF">TD95_001964</name>
</gene>
<evidence type="ECO:0000313" key="2">
    <source>
        <dbReference type="Proteomes" id="UP000033483"/>
    </source>
</evidence>
<dbReference type="Proteomes" id="UP000033483">
    <property type="component" value="Unassembled WGS sequence"/>
</dbReference>
<dbReference type="OrthoDB" id="3821113at2759"/>
<dbReference type="GO" id="GO:0005739">
    <property type="term" value="C:mitochondrion"/>
    <property type="evidence" value="ECO:0007669"/>
    <property type="project" value="InterPro"/>
</dbReference>
<dbReference type="AlphaFoldDB" id="A0A0F4ZB13"/>
<protein>
    <submittedName>
        <fullName evidence="1">Uncharacterized protein</fullName>
    </submittedName>
</protein>
<name>A0A0F4ZB13_9PEZI</name>
<sequence length="62" mass="6774">MNPSAAPVTRPVRRMAAAAAQCSTQATAYGKCIVVDYNSVHRDKCVAEFLKLKDCYLVRLNG</sequence>
<dbReference type="GO" id="GO:0032981">
    <property type="term" value="P:mitochondrial respiratory chain complex I assembly"/>
    <property type="evidence" value="ECO:0007669"/>
    <property type="project" value="InterPro"/>
</dbReference>
<comment type="caution">
    <text evidence="1">The sequence shown here is derived from an EMBL/GenBank/DDBJ whole genome shotgun (WGS) entry which is preliminary data.</text>
</comment>
<organism evidence="1 2">
    <name type="scientific">Thielaviopsis punctulata</name>
    <dbReference type="NCBI Taxonomy" id="72032"/>
    <lineage>
        <taxon>Eukaryota</taxon>
        <taxon>Fungi</taxon>
        <taxon>Dikarya</taxon>
        <taxon>Ascomycota</taxon>
        <taxon>Pezizomycotina</taxon>
        <taxon>Sordariomycetes</taxon>
        <taxon>Hypocreomycetidae</taxon>
        <taxon>Microascales</taxon>
        <taxon>Ceratocystidaceae</taxon>
        <taxon>Thielaviopsis</taxon>
    </lineage>
</organism>
<evidence type="ECO:0000313" key="1">
    <source>
        <dbReference type="EMBL" id="KKA27480.1"/>
    </source>
</evidence>
<accession>A0A0F4ZB13</accession>
<proteinExistence type="predicted"/>
<dbReference type="EMBL" id="LAEV01001665">
    <property type="protein sequence ID" value="KKA27480.1"/>
    <property type="molecule type" value="Genomic_DNA"/>
</dbReference>